<dbReference type="EMBL" id="REGN01003046">
    <property type="protein sequence ID" value="RNA24819.1"/>
    <property type="molecule type" value="Genomic_DNA"/>
</dbReference>
<organism evidence="1 2">
    <name type="scientific">Brachionus plicatilis</name>
    <name type="common">Marine rotifer</name>
    <name type="synonym">Brachionus muelleri</name>
    <dbReference type="NCBI Taxonomy" id="10195"/>
    <lineage>
        <taxon>Eukaryota</taxon>
        <taxon>Metazoa</taxon>
        <taxon>Spiralia</taxon>
        <taxon>Gnathifera</taxon>
        <taxon>Rotifera</taxon>
        <taxon>Eurotatoria</taxon>
        <taxon>Monogononta</taxon>
        <taxon>Pseudotrocha</taxon>
        <taxon>Ploima</taxon>
        <taxon>Brachionidae</taxon>
        <taxon>Brachionus</taxon>
    </lineage>
</organism>
<name>A0A3M7RMX4_BRAPC</name>
<accession>A0A3M7RMX4</accession>
<evidence type="ECO:0000313" key="1">
    <source>
        <dbReference type="EMBL" id="RNA24819.1"/>
    </source>
</evidence>
<dbReference type="Proteomes" id="UP000276133">
    <property type="component" value="Unassembled WGS sequence"/>
</dbReference>
<protein>
    <submittedName>
        <fullName evidence="1">Uncharacterized protein</fullName>
    </submittedName>
</protein>
<gene>
    <name evidence="1" type="ORF">BpHYR1_038475</name>
</gene>
<dbReference type="AlphaFoldDB" id="A0A3M7RMX4"/>
<reference evidence="1 2" key="1">
    <citation type="journal article" date="2018" name="Sci. Rep.">
        <title>Genomic signatures of local adaptation to the degree of environmental predictability in rotifers.</title>
        <authorList>
            <person name="Franch-Gras L."/>
            <person name="Hahn C."/>
            <person name="Garcia-Roger E.M."/>
            <person name="Carmona M.J."/>
            <person name="Serra M."/>
            <person name="Gomez A."/>
        </authorList>
    </citation>
    <scope>NUCLEOTIDE SEQUENCE [LARGE SCALE GENOMIC DNA]</scope>
    <source>
        <strain evidence="1">HYR1</strain>
    </source>
</reference>
<evidence type="ECO:0000313" key="2">
    <source>
        <dbReference type="Proteomes" id="UP000276133"/>
    </source>
</evidence>
<proteinExistence type="predicted"/>
<sequence>MSGHSKNNQSSASKLNSFSIQFKSSAKSINKVGEGKSFFQGSSEWQSLLFSPHGCNMIKICINYMCIIISLACQ</sequence>
<comment type="caution">
    <text evidence="1">The sequence shown here is derived from an EMBL/GenBank/DDBJ whole genome shotgun (WGS) entry which is preliminary data.</text>
</comment>
<keyword evidence="2" id="KW-1185">Reference proteome</keyword>